<feature type="active site" description="Nucleophile" evidence="7 8">
    <location>
        <position position="156"/>
    </location>
</feature>
<dbReference type="GeneID" id="7842557"/>
<reference evidence="11" key="1">
    <citation type="journal article" date="2006" name="PLoS Biol.">
        <title>Macronuclear genome sequence of the ciliate Tetrahymena thermophila, a model eukaryote.</title>
        <authorList>
            <person name="Eisen J.A."/>
            <person name="Coyne R.S."/>
            <person name="Wu M."/>
            <person name="Wu D."/>
            <person name="Thiagarajan M."/>
            <person name="Wortman J.R."/>
            <person name="Badger J.H."/>
            <person name="Ren Q."/>
            <person name="Amedeo P."/>
            <person name="Jones K.M."/>
            <person name="Tallon L.J."/>
            <person name="Delcher A.L."/>
            <person name="Salzberg S.L."/>
            <person name="Silva J.C."/>
            <person name="Haas B.J."/>
            <person name="Majoros W.H."/>
            <person name="Farzad M."/>
            <person name="Carlton J.M."/>
            <person name="Smith R.K. Jr."/>
            <person name="Garg J."/>
            <person name="Pearlman R.E."/>
            <person name="Karrer K.M."/>
            <person name="Sun L."/>
            <person name="Manning G."/>
            <person name="Elde N.C."/>
            <person name="Turkewitz A.P."/>
            <person name="Asai D.J."/>
            <person name="Wilkes D.E."/>
            <person name="Wang Y."/>
            <person name="Cai H."/>
            <person name="Collins K."/>
            <person name="Stewart B.A."/>
            <person name="Lee S.R."/>
            <person name="Wilamowska K."/>
            <person name="Weinberg Z."/>
            <person name="Ruzzo W.L."/>
            <person name="Wloga D."/>
            <person name="Gaertig J."/>
            <person name="Frankel J."/>
            <person name="Tsao C.-C."/>
            <person name="Gorovsky M.A."/>
            <person name="Keeling P.J."/>
            <person name="Waller R.F."/>
            <person name="Patron N.J."/>
            <person name="Cherry J.M."/>
            <person name="Stover N.A."/>
            <person name="Krieger C.J."/>
            <person name="del Toro C."/>
            <person name="Ryder H.F."/>
            <person name="Williamson S.C."/>
            <person name="Barbeau R.A."/>
            <person name="Hamilton E.P."/>
            <person name="Orias E."/>
        </authorList>
    </citation>
    <scope>NUCLEOTIDE SEQUENCE [LARGE SCALE GENOMIC DNA]</scope>
    <source>
        <strain evidence="11">SB210</strain>
    </source>
</reference>
<keyword evidence="5 9" id="KW-0732">Signal</keyword>
<comment type="subcellular location">
    <subcellularLocation>
        <location evidence="1">Secreted</location>
        <location evidence="1">Extracellular space</location>
    </subcellularLocation>
</comment>
<dbReference type="RefSeq" id="XP_001022044.3">
    <property type="nucleotide sequence ID" value="XM_001022044.4"/>
</dbReference>
<dbReference type="SUPFAM" id="SSF52317">
    <property type="entry name" value="Class I glutamine amidotransferase-like"/>
    <property type="match status" value="1"/>
</dbReference>
<keyword evidence="11" id="KW-1185">Reference proteome</keyword>
<name>I7MGP7_TETTS</name>
<dbReference type="GO" id="GO:0034722">
    <property type="term" value="F:gamma-glutamyl-peptidase activity"/>
    <property type="evidence" value="ECO:0007669"/>
    <property type="project" value="UniProtKB-UniRule"/>
</dbReference>
<evidence type="ECO:0000256" key="7">
    <source>
        <dbReference type="PIRSR" id="PIRSR615527-1"/>
    </source>
</evidence>
<dbReference type="EMBL" id="GG662556">
    <property type="protein sequence ID" value="EAS01799.3"/>
    <property type="molecule type" value="Genomic_DNA"/>
</dbReference>
<dbReference type="AlphaFoldDB" id="I7MGP7"/>
<dbReference type="STRING" id="312017.I7MGP7"/>
<comment type="similarity">
    <text evidence="2">Belongs to the peptidase C26 family.</text>
</comment>
<dbReference type="InParanoid" id="I7MGP7"/>
<dbReference type="PROSITE" id="PS51275">
    <property type="entry name" value="PEPTIDASE_C26_GGH"/>
    <property type="match status" value="1"/>
</dbReference>
<dbReference type="PANTHER" id="PTHR11315">
    <property type="entry name" value="PROTEASE FAMILY C26 GAMMA-GLUTAMYL HYDROLASE"/>
    <property type="match status" value="1"/>
</dbReference>
<dbReference type="Pfam" id="PF07722">
    <property type="entry name" value="Peptidase_C26"/>
    <property type="match status" value="1"/>
</dbReference>
<evidence type="ECO:0000256" key="8">
    <source>
        <dbReference type="PROSITE-ProRule" id="PRU00607"/>
    </source>
</evidence>
<dbReference type="PROSITE" id="PS51273">
    <property type="entry name" value="GATASE_TYPE_1"/>
    <property type="match status" value="1"/>
</dbReference>
<evidence type="ECO:0000256" key="9">
    <source>
        <dbReference type="SAM" id="SignalP"/>
    </source>
</evidence>
<evidence type="ECO:0000256" key="5">
    <source>
        <dbReference type="ARBA" id="ARBA00022729"/>
    </source>
</evidence>
<comment type="catalytic activity">
    <reaction evidence="8">
        <text>(6S)-5,6,7,8-tetrahydrofolyl-(gamma-L-Glu)(n) + (n-1) H2O = (6S)-5,6,7,8-tetrahydrofolate + (n-1) L-glutamate</text>
        <dbReference type="Rhea" id="RHEA:56784"/>
        <dbReference type="Rhea" id="RHEA-COMP:14738"/>
        <dbReference type="ChEBI" id="CHEBI:15377"/>
        <dbReference type="ChEBI" id="CHEBI:29985"/>
        <dbReference type="ChEBI" id="CHEBI:57453"/>
        <dbReference type="ChEBI" id="CHEBI:141005"/>
        <dbReference type="EC" id="3.4.19.9"/>
    </reaction>
</comment>
<dbReference type="InterPro" id="IPR015527">
    <property type="entry name" value="Pept_C26_g-glut_hydrolase"/>
</dbReference>
<dbReference type="InterPro" id="IPR011697">
    <property type="entry name" value="Peptidase_C26"/>
</dbReference>
<feature type="active site" evidence="8">
    <location>
        <position position="275"/>
    </location>
</feature>
<dbReference type="PANTHER" id="PTHR11315:SF0">
    <property type="entry name" value="FOLATE GAMMA-GLUTAMYL HYDROLASE"/>
    <property type="match status" value="1"/>
</dbReference>
<feature type="chain" id="PRO_5003712646" description="folate gamma-glutamyl hydrolase" evidence="9">
    <location>
        <begin position="28"/>
        <end position="352"/>
    </location>
</feature>
<feature type="active site" description="Proton donor" evidence="7">
    <location>
        <position position="275"/>
    </location>
</feature>
<dbReference type="GO" id="GO:0005773">
    <property type="term" value="C:vacuole"/>
    <property type="evidence" value="ECO:0007669"/>
    <property type="project" value="TreeGrafter"/>
</dbReference>
<dbReference type="eggNOG" id="KOG1559">
    <property type="taxonomic scope" value="Eukaryota"/>
</dbReference>
<dbReference type="GO" id="GO:0046900">
    <property type="term" value="P:tetrahydrofolylpolyglutamate metabolic process"/>
    <property type="evidence" value="ECO:0007669"/>
    <property type="project" value="TreeGrafter"/>
</dbReference>
<organism evidence="10 11">
    <name type="scientific">Tetrahymena thermophila (strain SB210)</name>
    <dbReference type="NCBI Taxonomy" id="312017"/>
    <lineage>
        <taxon>Eukaryota</taxon>
        <taxon>Sar</taxon>
        <taxon>Alveolata</taxon>
        <taxon>Ciliophora</taxon>
        <taxon>Intramacronucleata</taxon>
        <taxon>Oligohymenophorea</taxon>
        <taxon>Hymenostomatida</taxon>
        <taxon>Tetrahymenina</taxon>
        <taxon>Tetrahymenidae</taxon>
        <taxon>Tetrahymena</taxon>
    </lineage>
</organism>
<dbReference type="InterPro" id="IPR029062">
    <property type="entry name" value="Class_I_gatase-like"/>
</dbReference>
<dbReference type="GO" id="GO:0005576">
    <property type="term" value="C:extracellular region"/>
    <property type="evidence" value="ECO:0007669"/>
    <property type="project" value="UniProtKB-SubCell"/>
</dbReference>
<dbReference type="EC" id="3.4.19.9" evidence="3 8"/>
<evidence type="ECO:0000256" key="1">
    <source>
        <dbReference type="ARBA" id="ARBA00004239"/>
    </source>
</evidence>
<dbReference type="HOGENOM" id="CLU_058704_1_1_1"/>
<evidence type="ECO:0000313" key="11">
    <source>
        <dbReference type="Proteomes" id="UP000009168"/>
    </source>
</evidence>
<accession>I7MGP7</accession>
<evidence type="ECO:0000256" key="4">
    <source>
        <dbReference type="ARBA" id="ARBA00022525"/>
    </source>
</evidence>
<evidence type="ECO:0000256" key="3">
    <source>
        <dbReference type="ARBA" id="ARBA00012886"/>
    </source>
</evidence>
<dbReference type="OMA" id="IHYHQWC"/>
<protein>
    <recommendedName>
        <fullName evidence="3 8">folate gamma-glutamyl hydrolase</fullName>
        <ecNumber evidence="3 8">3.4.19.9</ecNumber>
    </recommendedName>
</protein>
<feature type="signal peptide" evidence="9">
    <location>
        <begin position="1"/>
        <end position="27"/>
    </location>
</feature>
<sequence length="352" mass="41041">MSHKLTNFSKLIVFIACFSLFASVASSRFFNYFNQLPDINHNPVIGIYAQPSWWDQYPREYFQYVLNANIDWVQMSGAQTVIIPFDETQEYYDDLFSKINGVLFTGGDYDININNPIDEFQPKTGKNQWTQNANYLVKKAIEANNKGDHFPVWGICQGFQLLHYIVSGFNYTILNHITNDFNYTRNANLQHLSSANLFRDFNNDWIDYSETQTPFLYLHELGITQKDYEYNPSLKEFFQILGVSANSTNIDAKDAFQYVSIVEAKKYPIGGVQFHPEYTIFQWGFNSNREQKSLDIASYFSHYFISLARKNNHTFTSTQERNSYLSFNYPSAHIQGELFDLITFIPRKVNKA</sequence>
<evidence type="ECO:0000256" key="2">
    <source>
        <dbReference type="ARBA" id="ARBA00011083"/>
    </source>
</evidence>
<keyword evidence="4" id="KW-0964">Secreted</keyword>
<dbReference type="KEGG" id="tet:TTHERM_00564450"/>
<dbReference type="OrthoDB" id="64220at2759"/>
<keyword evidence="6 8" id="KW-0378">Hydrolase</keyword>
<dbReference type="Gene3D" id="3.40.50.880">
    <property type="match status" value="1"/>
</dbReference>
<evidence type="ECO:0000256" key="6">
    <source>
        <dbReference type="ARBA" id="ARBA00022801"/>
    </source>
</evidence>
<gene>
    <name evidence="10" type="ORF">TTHERM_00564450</name>
</gene>
<proteinExistence type="inferred from homology"/>
<evidence type="ECO:0000313" key="10">
    <source>
        <dbReference type="EMBL" id="EAS01799.3"/>
    </source>
</evidence>
<dbReference type="Proteomes" id="UP000009168">
    <property type="component" value="Unassembled WGS sequence"/>
</dbReference>